<sequence>MSTDPLRHAEQQMLMHRPWDAAEPESLWEITGSYPGGNDTFEQCLAITLPRHITGSDRPLFVFIGALAGTNRPIDPAWITHAAPLLLVHRDEPTEPYWEDDREWMTQGGAAA</sequence>
<evidence type="ECO:0000313" key="2">
    <source>
        <dbReference type="Proteomes" id="UP001500979"/>
    </source>
</evidence>
<keyword evidence="2" id="KW-1185">Reference proteome</keyword>
<reference evidence="1 2" key="1">
    <citation type="journal article" date="2019" name="Int. J. Syst. Evol. Microbiol.">
        <title>The Global Catalogue of Microorganisms (GCM) 10K type strain sequencing project: providing services to taxonomists for standard genome sequencing and annotation.</title>
        <authorList>
            <consortium name="The Broad Institute Genomics Platform"/>
            <consortium name="The Broad Institute Genome Sequencing Center for Infectious Disease"/>
            <person name="Wu L."/>
            <person name="Ma J."/>
        </authorList>
    </citation>
    <scope>NUCLEOTIDE SEQUENCE [LARGE SCALE GENOMIC DNA]</scope>
    <source>
        <strain evidence="1 2">JCM 9383</strain>
    </source>
</reference>
<protein>
    <submittedName>
        <fullName evidence="1">Uncharacterized protein</fullName>
    </submittedName>
</protein>
<evidence type="ECO:0000313" key="1">
    <source>
        <dbReference type="EMBL" id="GAA2773566.1"/>
    </source>
</evidence>
<accession>A0ABN3V1K8</accession>
<proteinExistence type="predicted"/>
<dbReference type="Proteomes" id="UP001500979">
    <property type="component" value="Unassembled WGS sequence"/>
</dbReference>
<comment type="caution">
    <text evidence="1">The sequence shown here is derived from an EMBL/GenBank/DDBJ whole genome shotgun (WGS) entry which is preliminary data.</text>
</comment>
<name>A0ABN3V1K8_9PSEU</name>
<dbReference type="RefSeq" id="WP_344677344.1">
    <property type="nucleotide sequence ID" value="NZ_BAAAUX010000001.1"/>
</dbReference>
<organism evidence="1 2">
    <name type="scientific">Saccharopolyspora taberi</name>
    <dbReference type="NCBI Taxonomy" id="60895"/>
    <lineage>
        <taxon>Bacteria</taxon>
        <taxon>Bacillati</taxon>
        <taxon>Actinomycetota</taxon>
        <taxon>Actinomycetes</taxon>
        <taxon>Pseudonocardiales</taxon>
        <taxon>Pseudonocardiaceae</taxon>
        <taxon>Saccharopolyspora</taxon>
    </lineage>
</organism>
<dbReference type="EMBL" id="BAAAUX010000001">
    <property type="protein sequence ID" value="GAA2773566.1"/>
    <property type="molecule type" value="Genomic_DNA"/>
</dbReference>
<gene>
    <name evidence="1" type="ORF">GCM10010470_01590</name>
</gene>